<feature type="non-terminal residue" evidence="2">
    <location>
        <position position="728"/>
    </location>
</feature>
<organism evidence="2">
    <name type="scientific">Trepomonas sp. PC1</name>
    <dbReference type="NCBI Taxonomy" id="1076344"/>
    <lineage>
        <taxon>Eukaryota</taxon>
        <taxon>Metamonada</taxon>
        <taxon>Diplomonadida</taxon>
        <taxon>Hexamitidae</taxon>
        <taxon>Hexamitinae</taxon>
        <taxon>Trepomonas</taxon>
    </lineage>
</organism>
<dbReference type="PROSITE" id="PS01159">
    <property type="entry name" value="WW_DOMAIN_1"/>
    <property type="match status" value="1"/>
</dbReference>
<accession>A0A146KMA4</accession>
<feature type="domain" description="WW" evidence="1">
    <location>
        <begin position="48"/>
        <end position="74"/>
    </location>
</feature>
<feature type="non-terminal residue" evidence="2">
    <location>
        <position position="1"/>
    </location>
</feature>
<name>A0A146KMA4_9EUKA</name>
<dbReference type="AlphaFoldDB" id="A0A146KMA4"/>
<reference evidence="2" key="1">
    <citation type="submission" date="2015-07" db="EMBL/GenBank/DDBJ databases">
        <title>Adaptation to a free-living lifestyle via gene acquisitions in the diplomonad Trepomonas sp. PC1.</title>
        <authorList>
            <person name="Xu F."/>
            <person name="Jerlstrom-Hultqvist J."/>
            <person name="Kolisko M."/>
            <person name="Simpson A.G.B."/>
            <person name="Roger A.J."/>
            <person name="Svard S.G."/>
            <person name="Andersson J.O."/>
        </authorList>
    </citation>
    <scope>NUCLEOTIDE SEQUENCE</scope>
    <source>
        <strain evidence="2">PC1</strain>
    </source>
</reference>
<protein>
    <recommendedName>
        <fullName evidence="1">WW domain-containing protein</fullName>
    </recommendedName>
</protein>
<proteinExistence type="predicted"/>
<dbReference type="InterPro" id="IPR001202">
    <property type="entry name" value="WW_dom"/>
</dbReference>
<gene>
    <name evidence="2" type="ORF">TPC1_10461</name>
</gene>
<evidence type="ECO:0000259" key="1">
    <source>
        <dbReference type="PROSITE" id="PS01159"/>
    </source>
</evidence>
<dbReference type="EMBL" id="GDID01000347">
    <property type="protein sequence ID" value="JAP96259.1"/>
    <property type="molecule type" value="Transcribed_RNA"/>
</dbReference>
<evidence type="ECO:0000313" key="2">
    <source>
        <dbReference type="EMBL" id="JAP96259.1"/>
    </source>
</evidence>
<sequence length="728" mass="85959">TIYDNKYQRYQNHPTSKYYIDFFEIKPHECDLLWIIDAVVQTTLPLDWESDTNEKTNLTYYWKPPNMSTTFTHPMDLYFQDLTRRLRLAASNFEPKSPQYKLTLNPPNVIKDILSMCGYLGIDPQSRKVWIAQVCLNCDINTDYYQAKQWYFITNKSPNVPDPTSLERFQRIQHQFTIHPATNEKYYFNPADQIIKKWTQSQPDSTGSWCLPQLSSTEQKIPALDNDKIVVYNFDSLMCFIRSNNQLYRLVRLKAPEIENNIEIQNLLQENKNIAIAINKARDLIYNSEVAHMPKQQINTNNTDYETKLRQTNYLDNNEEIVLRLPKPDDFIEKNFVVSKPHAEQKMYLDLEMCAPMIPPDVVINNDMKLNVVENVKQIDDEPDYILDLRSIKRRPLKFGEMYRLFHSDNYYQKYIQQSGKSRIELEKEIQTEKNISGYCLDYIAAGLSQLNKLKKIQYQKHQQVKHTTTQVLQDDNVLQQILDSPPEESKFYASIEISKKDSKRIYEIIMQNQYKNIKSHPVDKIFASEWKKLQDGIKLTLVITIKYEDDCDEEIHTETPFQRSQSNSTNLASDAQISIAMLKMYQQQKELKKAQKVIYLTECKISYRINNQIVPRTDDTMYKETISDFYIGKQIQIGRFYFNVDYIESFSKQWIINSMNHIQKMCWKIEQELMLNQKDAFLSNIKRPNQTEIDNCSISIRKIGSILIKLFGKVCEMTPEARLSKYE</sequence>